<feature type="domain" description="Helix-hairpin-helix DNA-binding motif class 1" evidence="2">
    <location>
        <begin position="193"/>
        <end position="212"/>
    </location>
</feature>
<dbReference type="SUPFAM" id="SSF142984">
    <property type="entry name" value="Nqo1 middle domain-like"/>
    <property type="match status" value="1"/>
</dbReference>
<keyword evidence="1" id="KW-1133">Transmembrane helix</keyword>
<dbReference type="Pfam" id="PF10531">
    <property type="entry name" value="SLBB"/>
    <property type="match status" value="1"/>
</dbReference>
<organism evidence="3 4">
    <name type="scientific">Clostridium brassicae</name>
    <dbReference type="NCBI Taxonomy" id="2999072"/>
    <lineage>
        <taxon>Bacteria</taxon>
        <taxon>Bacillati</taxon>
        <taxon>Bacillota</taxon>
        <taxon>Clostridia</taxon>
        <taxon>Eubacteriales</taxon>
        <taxon>Clostridiaceae</taxon>
        <taxon>Clostridium</taxon>
    </lineage>
</organism>
<dbReference type="InterPro" id="IPR010994">
    <property type="entry name" value="RuvA_2-like"/>
</dbReference>
<feature type="domain" description="Helix-hairpin-helix DNA-binding motif class 1" evidence="2">
    <location>
        <begin position="163"/>
        <end position="182"/>
    </location>
</feature>
<dbReference type="Proteomes" id="UP001144612">
    <property type="component" value="Unassembled WGS sequence"/>
</dbReference>
<dbReference type="PANTHER" id="PTHR21180:SF32">
    <property type="entry name" value="ENDONUCLEASE_EXONUCLEASE_PHOSPHATASE FAMILY DOMAIN-CONTAINING PROTEIN 1"/>
    <property type="match status" value="1"/>
</dbReference>
<keyword evidence="1" id="KW-0472">Membrane</keyword>
<dbReference type="InterPro" id="IPR003583">
    <property type="entry name" value="Hlx-hairpin-Hlx_DNA-bd_motif"/>
</dbReference>
<evidence type="ECO:0000313" key="4">
    <source>
        <dbReference type="Proteomes" id="UP001144612"/>
    </source>
</evidence>
<dbReference type="SMART" id="SM00278">
    <property type="entry name" value="HhH1"/>
    <property type="match status" value="2"/>
</dbReference>
<protein>
    <submittedName>
        <fullName evidence="3">ComEA family DNA-binding protein</fullName>
    </submittedName>
</protein>
<dbReference type="InterPro" id="IPR051675">
    <property type="entry name" value="Endo/Exo/Phosphatase_dom_1"/>
</dbReference>
<dbReference type="Gene3D" id="3.10.560.10">
    <property type="entry name" value="Outer membrane lipoprotein wza domain like"/>
    <property type="match status" value="1"/>
</dbReference>
<gene>
    <name evidence="3" type="ORF">OW729_13970</name>
</gene>
<evidence type="ECO:0000256" key="1">
    <source>
        <dbReference type="SAM" id="Phobius"/>
    </source>
</evidence>
<comment type="caution">
    <text evidence="3">The sequence shown here is derived from an EMBL/GenBank/DDBJ whole genome shotgun (WGS) entry which is preliminary data.</text>
</comment>
<keyword evidence="1" id="KW-0812">Transmembrane</keyword>
<dbReference type="Gene3D" id="1.10.150.280">
    <property type="entry name" value="AF1531-like domain"/>
    <property type="match status" value="1"/>
</dbReference>
<dbReference type="NCBIfam" id="TIGR00426">
    <property type="entry name" value="competence protein ComEA helix-hairpin-helix repeat region"/>
    <property type="match status" value="1"/>
</dbReference>
<feature type="transmembrane region" description="Helical" evidence="1">
    <location>
        <begin position="7"/>
        <end position="26"/>
    </location>
</feature>
<dbReference type="SUPFAM" id="SSF47781">
    <property type="entry name" value="RuvA domain 2-like"/>
    <property type="match status" value="1"/>
</dbReference>
<dbReference type="EMBL" id="JAPQFJ010000015">
    <property type="protein sequence ID" value="MCY6959722.1"/>
    <property type="molecule type" value="Genomic_DNA"/>
</dbReference>
<keyword evidence="3" id="KW-0238">DNA-binding</keyword>
<dbReference type="RefSeq" id="WP_268062157.1">
    <property type="nucleotide sequence ID" value="NZ_JAPQFJ010000015.1"/>
</dbReference>
<evidence type="ECO:0000313" key="3">
    <source>
        <dbReference type="EMBL" id="MCY6959722.1"/>
    </source>
</evidence>
<accession>A0ABT4DBQ4</accession>
<dbReference type="PANTHER" id="PTHR21180">
    <property type="entry name" value="ENDONUCLEASE/EXONUCLEASE/PHOSPHATASE FAMILY DOMAIN-CONTAINING PROTEIN 1"/>
    <property type="match status" value="1"/>
</dbReference>
<dbReference type="InterPro" id="IPR019554">
    <property type="entry name" value="Soluble_ligand-bd"/>
</dbReference>
<evidence type="ECO:0000259" key="2">
    <source>
        <dbReference type="SMART" id="SM00278"/>
    </source>
</evidence>
<keyword evidence="4" id="KW-1185">Reference proteome</keyword>
<reference evidence="3" key="1">
    <citation type="submission" date="2022-12" db="EMBL/GenBank/DDBJ databases">
        <title>Clostridium sp. nov., isolated from industrial wastewater.</title>
        <authorList>
            <person name="Jiayan W."/>
        </authorList>
    </citation>
    <scope>NUCLEOTIDE SEQUENCE</scope>
    <source>
        <strain evidence="3">ZC22-4</strain>
    </source>
</reference>
<sequence length="216" mass="24220">MEKKEKLVGSIVMIVMCLIFLIVGYFCTKPKANNAEVTVKNDQVKNKEEVIIDKSNSSQEKEHYNEYKKIVVEIKGEVKKPNVYDMKYGTRVYELIGKAGGYTENADTTCVNGSMKLKDEDCIIICKKGEENKTNNNTINRSNSIKESSSGSDKIDINAATKEDLKTLPGVGEVTAEKIIDYRDKNGGFTSVDELTKVDRIGEKTLAKFKDKIQVR</sequence>
<dbReference type="Pfam" id="PF12836">
    <property type="entry name" value="HHH_3"/>
    <property type="match status" value="1"/>
</dbReference>
<name>A0ABT4DBQ4_9CLOT</name>
<dbReference type="GO" id="GO:0003677">
    <property type="term" value="F:DNA binding"/>
    <property type="evidence" value="ECO:0007669"/>
    <property type="project" value="UniProtKB-KW"/>
</dbReference>
<proteinExistence type="predicted"/>
<dbReference type="InterPro" id="IPR004509">
    <property type="entry name" value="Competence_ComEA_HhH"/>
</dbReference>